<proteinExistence type="predicted"/>
<dbReference type="PANTHER" id="PTHR11032:SF1">
    <property type="entry name" value="FMS-RELATED TYROSINE KINASE 3 LIGAND"/>
    <property type="match status" value="1"/>
</dbReference>
<dbReference type="Pfam" id="PF02947">
    <property type="entry name" value="Flt3_lig"/>
    <property type="match status" value="1"/>
</dbReference>
<evidence type="ECO:0000313" key="16">
    <source>
        <dbReference type="Proteomes" id="UP000694398"/>
    </source>
</evidence>
<evidence type="ECO:0000256" key="12">
    <source>
        <dbReference type="ARBA" id="ARBA00071640"/>
    </source>
</evidence>
<evidence type="ECO:0000256" key="10">
    <source>
        <dbReference type="ARBA" id="ARBA00023157"/>
    </source>
</evidence>
<evidence type="ECO:0000256" key="6">
    <source>
        <dbReference type="ARBA" id="ARBA00022692"/>
    </source>
</evidence>
<feature type="transmembrane region" description="Helical" evidence="14">
    <location>
        <begin position="230"/>
        <end position="251"/>
    </location>
</feature>
<dbReference type="GO" id="GO:0097028">
    <property type="term" value="P:dendritic cell differentiation"/>
    <property type="evidence" value="ECO:0007669"/>
    <property type="project" value="UniProtKB-ARBA"/>
</dbReference>
<dbReference type="GO" id="GO:0005886">
    <property type="term" value="C:plasma membrane"/>
    <property type="evidence" value="ECO:0007669"/>
    <property type="project" value="UniProtKB-SubCell"/>
</dbReference>
<dbReference type="GO" id="GO:0009986">
    <property type="term" value="C:cell surface"/>
    <property type="evidence" value="ECO:0007669"/>
    <property type="project" value="TreeGrafter"/>
</dbReference>
<dbReference type="FunFam" id="1.20.1250.10:FF:000016">
    <property type="entry name" value="Fms-related tyrosine kinase 3 ligand"/>
    <property type="match status" value="1"/>
</dbReference>
<evidence type="ECO:0000256" key="4">
    <source>
        <dbReference type="ARBA" id="ARBA00022514"/>
    </source>
</evidence>
<dbReference type="GO" id="GO:0005125">
    <property type="term" value="F:cytokine activity"/>
    <property type="evidence" value="ECO:0007669"/>
    <property type="project" value="UniProtKB-KW"/>
</dbReference>
<keyword evidence="3" id="KW-1003">Cell membrane</keyword>
<evidence type="ECO:0000256" key="1">
    <source>
        <dbReference type="ARBA" id="ARBA00004251"/>
    </source>
</evidence>
<evidence type="ECO:0000256" key="9">
    <source>
        <dbReference type="ARBA" id="ARBA00023136"/>
    </source>
</evidence>
<dbReference type="InterPro" id="IPR004213">
    <property type="entry name" value="Flt3_lig"/>
</dbReference>
<evidence type="ECO:0000256" key="2">
    <source>
        <dbReference type="ARBA" id="ARBA00004613"/>
    </source>
</evidence>
<keyword evidence="7" id="KW-0732">Signal</keyword>
<dbReference type="AlphaFoldDB" id="A0A8C2YKI9"/>
<sequence length="275" mass="30412">LPPQPHLLQLQRQIQQAGEQPLPALGAGLWSSGLSLSPLPGPPPPLSQSLPPFLRSVVLVTPVLSQAWPCFRLQSEYLLQDYPVTLAANLQDEQLCGKLWHLVLAQRWMEQLKTVAGLKMQELLEAANTEIHFVTLCAFQPLPSCLRFVQTNISHLLQDTVAQLEAMKHWITRRNFSQCLELRLVLNSQRSSCLSLLGAGITEPSTALPPASPGAQEATELPAPASQSPLLLLLLLLPPTLLLPAAVWYLLRWRLGQRYRTPLPLEPGAPLPHRP</sequence>
<evidence type="ECO:0000256" key="8">
    <source>
        <dbReference type="ARBA" id="ARBA00022989"/>
    </source>
</evidence>
<keyword evidence="6 14" id="KW-0812">Transmembrane</keyword>
<protein>
    <recommendedName>
        <fullName evidence="12">Fms-related tyrosine kinase 3 ligand</fullName>
    </recommendedName>
    <alternativeName>
        <fullName evidence="13">SL cytokine</fullName>
    </alternativeName>
</protein>
<keyword evidence="11" id="KW-0325">Glycoprotein</keyword>
<evidence type="ECO:0000256" key="3">
    <source>
        <dbReference type="ARBA" id="ARBA00022475"/>
    </source>
</evidence>
<keyword evidence="5" id="KW-0964">Secreted</keyword>
<evidence type="ECO:0000256" key="7">
    <source>
        <dbReference type="ARBA" id="ARBA00022729"/>
    </source>
</evidence>
<dbReference type="GeneTree" id="ENSGT00530000064424"/>
<keyword evidence="9 14" id="KW-0472">Membrane</keyword>
<dbReference type="GO" id="GO:0030183">
    <property type="term" value="P:B cell differentiation"/>
    <property type="evidence" value="ECO:0007669"/>
    <property type="project" value="UniProtKB-ARBA"/>
</dbReference>
<comment type="subcellular location">
    <subcellularLocation>
        <location evidence="1">Cell membrane</location>
        <topology evidence="1">Single-pass type I membrane protein</topology>
    </subcellularLocation>
    <subcellularLocation>
        <location evidence="2">Secreted</location>
    </subcellularLocation>
</comment>
<keyword evidence="8 14" id="KW-1133">Transmembrane helix</keyword>
<name>A0A8C2YKI9_CHILA</name>
<evidence type="ECO:0000256" key="11">
    <source>
        <dbReference type="ARBA" id="ARBA00023180"/>
    </source>
</evidence>
<evidence type="ECO:0000313" key="15">
    <source>
        <dbReference type="Ensembl" id="ENSCLAP00000005375.1"/>
    </source>
</evidence>
<dbReference type="GO" id="GO:0008284">
    <property type="term" value="P:positive regulation of cell population proliferation"/>
    <property type="evidence" value="ECO:0007669"/>
    <property type="project" value="TreeGrafter"/>
</dbReference>
<reference evidence="15" key="2">
    <citation type="submission" date="2025-09" db="UniProtKB">
        <authorList>
            <consortium name="Ensembl"/>
        </authorList>
    </citation>
    <scope>IDENTIFICATION</scope>
</reference>
<evidence type="ECO:0000256" key="5">
    <source>
        <dbReference type="ARBA" id="ARBA00022525"/>
    </source>
</evidence>
<reference evidence="15" key="1">
    <citation type="submission" date="2025-08" db="UniProtKB">
        <authorList>
            <consortium name="Ensembl"/>
        </authorList>
    </citation>
    <scope>IDENTIFICATION</scope>
</reference>
<dbReference type="GO" id="GO:0005615">
    <property type="term" value="C:extracellular space"/>
    <property type="evidence" value="ECO:0007669"/>
    <property type="project" value="UniProtKB-KW"/>
</dbReference>
<dbReference type="Proteomes" id="UP000694398">
    <property type="component" value="Unassembled WGS sequence"/>
</dbReference>
<accession>A0A8C2YKI9</accession>
<dbReference type="PANTHER" id="PTHR11032">
    <property type="entry name" value="SL CYTOKINE"/>
    <property type="match status" value="1"/>
</dbReference>
<evidence type="ECO:0000256" key="13">
    <source>
        <dbReference type="ARBA" id="ARBA00075998"/>
    </source>
</evidence>
<gene>
    <name evidence="15" type="primary">FLT3LG</name>
</gene>
<organism evidence="15 16">
    <name type="scientific">Chinchilla lanigera</name>
    <name type="common">Long-tailed chinchilla</name>
    <name type="synonym">Chinchilla villidera</name>
    <dbReference type="NCBI Taxonomy" id="34839"/>
    <lineage>
        <taxon>Eukaryota</taxon>
        <taxon>Metazoa</taxon>
        <taxon>Chordata</taxon>
        <taxon>Craniata</taxon>
        <taxon>Vertebrata</taxon>
        <taxon>Euteleostomi</taxon>
        <taxon>Mammalia</taxon>
        <taxon>Eutheria</taxon>
        <taxon>Euarchontoglires</taxon>
        <taxon>Glires</taxon>
        <taxon>Rodentia</taxon>
        <taxon>Hystricomorpha</taxon>
        <taxon>Chinchillidae</taxon>
        <taxon>Chinchilla</taxon>
    </lineage>
</organism>
<dbReference type="GO" id="GO:0030971">
    <property type="term" value="F:receptor tyrosine kinase binding"/>
    <property type="evidence" value="ECO:0007669"/>
    <property type="project" value="TreeGrafter"/>
</dbReference>
<keyword evidence="4" id="KW-0202">Cytokine</keyword>
<dbReference type="Gene3D" id="1.20.1250.10">
    <property type="match status" value="1"/>
</dbReference>
<evidence type="ECO:0000256" key="14">
    <source>
        <dbReference type="SAM" id="Phobius"/>
    </source>
</evidence>
<dbReference type="SUPFAM" id="SSF47266">
    <property type="entry name" value="4-helical cytokines"/>
    <property type="match status" value="1"/>
</dbReference>
<keyword evidence="10" id="KW-1015">Disulfide bond</keyword>
<keyword evidence="16" id="KW-1185">Reference proteome</keyword>
<dbReference type="Ensembl" id="ENSCLAT00000005471.1">
    <property type="protein sequence ID" value="ENSCLAP00000005375.1"/>
    <property type="gene ID" value="ENSCLAG00000003815.1"/>
</dbReference>
<dbReference type="InterPro" id="IPR009079">
    <property type="entry name" value="4_helix_cytokine-like_core"/>
</dbReference>